<dbReference type="AlphaFoldDB" id="A0A931BNT0"/>
<comment type="caution">
    <text evidence="1">The sequence shown here is derived from an EMBL/GenBank/DDBJ whole genome shotgun (WGS) entry which is preliminary data.</text>
</comment>
<keyword evidence="2" id="KW-1185">Reference proteome</keyword>
<dbReference type="EMBL" id="JADQDO010000005">
    <property type="protein sequence ID" value="MBF9234221.1"/>
    <property type="molecule type" value="Genomic_DNA"/>
</dbReference>
<organism evidence="1 2">
    <name type="scientific">Microvirga alba</name>
    <dbReference type="NCBI Taxonomy" id="2791025"/>
    <lineage>
        <taxon>Bacteria</taxon>
        <taxon>Pseudomonadati</taxon>
        <taxon>Pseudomonadota</taxon>
        <taxon>Alphaproteobacteria</taxon>
        <taxon>Hyphomicrobiales</taxon>
        <taxon>Methylobacteriaceae</taxon>
        <taxon>Microvirga</taxon>
    </lineage>
</organism>
<evidence type="ECO:0000313" key="1">
    <source>
        <dbReference type="EMBL" id="MBF9234221.1"/>
    </source>
</evidence>
<evidence type="ECO:0000313" key="2">
    <source>
        <dbReference type="Proteomes" id="UP000599312"/>
    </source>
</evidence>
<name>A0A931BNT0_9HYPH</name>
<dbReference type="Proteomes" id="UP000599312">
    <property type="component" value="Unassembled WGS sequence"/>
</dbReference>
<gene>
    <name evidence="1" type="ORF">I2H38_12640</name>
</gene>
<protein>
    <submittedName>
        <fullName evidence="1">Uncharacterized protein</fullName>
    </submittedName>
</protein>
<reference evidence="1" key="1">
    <citation type="submission" date="2020-11" db="EMBL/GenBank/DDBJ databases">
        <authorList>
            <person name="Kim M.K."/>
        </authorList>
    </citation>
    <scope>NUCLEOTIDE SEQUENCE</scope>
    <source>
        <strain evidence="1">BT350</strain>
    </source>
</reference>
<accession>A0A931BNT0</accession>
<dbReference type="RefSeq" id="WP_196272202.1">
    <property type="nucleotide sequence ID" value="NZ_JADQDO010000005.1"/>
</dbReference>
<sequence>MTVFARNLANFSLGIATPHCNKPALKQISLILQRAFVDLPSRGQGDPARTVVDLEALGLG</sequence>
<proteinExistence type="predicted"/>